<dbReference type="GO" id="GO:0016887">
    <property type="term" value="F:ATP hydrolysis activity"/>
    <property type="evidence" value="ECO:0007669"/>
    <property type="project" value="InterPro"/>
</dbReference>
<comment type="caution">
    <text evidence="4">The sequence shown here is derived from an EMBL/GenBank/DDBJ whole genome shotgun (WGS) entry which is preliminary data.</text>
</comment>
<dbReference type="Gene3D" id="3.30.450.90">
    <property type="match status" value="1"/>
</dbReference>
<gene>
    <name evidence="3" type="primary">uptC</name>
    <name evidence="4" type="ORF">BEL05_16850</name>
    <name evidence="3" type="ORF">TUM3794_22490</name>
</gene>
<sequence>MHISSYLLLMVEQGASDLFFTPDSPVLIKVEGISSPLNEAQALSAAQVKSFAYSLMKDHQLHTFEQQWDISIGVTIENVGRFRVSIFRQRNQVAMVIRLVRSEPPQLDSLNLPEYLKQLVMLQRGLILVAGATGSGKSSTLAAMIDHRNSQQHGHILTIEDPIEFIHTYKKSVVNQREVGEDTKSFDSALKSAMREAPDVILIGEIRDESTMRNAINYAETGHLCLATIHASNSIETLDRVINLFPERQHKQLLIDLSHNLRAIVCQRLIPGLEGKRWPAVEILRDTPFIKELIKQAKVDEIRDALERNLEKEITTFDNAVLALYQARRITKEHAIAYGDSQHNVEVQIRLLDSKAVSEGRYDDVDVDK</sequence>
<dbReference type="STRING" id="23.BEL05_16850"/>
<reference evidence="4 5" key="1">
    <citation type="submission" date="2016-07" db="EMBL/GenBank/DDBJ databases">
        <title>Whole-genome of two Shewanella species isolated from a digestive organ of sea cucumber Apostichopus japonicus Selenka 1867.</title>
        <authorList>
            <person name="Hong H.-H."/>
            <person name="Choi H."/>
            <person name="Cheon S."/>
            <person name="Oh J.-S."/>
            <person name="Lee H.-G."/>
            <person name="Park C."/>
        </authorList>
    </citation>
    <scope>NUCLEOTIDE SEQUENCE [LARGE SCALE GENOMIC DNA]</scope>
    <source>
        <strain evidence="4 5">CSB03KR</strain>
    </source>
</reference>
<dbReference type="EMBL" id="BPEU01000015">
    <property type="protein sequence ID" value="GIU41456.1"/>
    <property type="molecule type" value="Genomic_DNA"/>
</dbReference>
<dbReference type="EMBL" id="MCBT01000001">
    <property type="protein sequence ID" value="OEG75884.1"/>
    <property type="molecule type" value="Genomic_DNA"/>
</dbReference>
<keyword evidence="6" id="KW-1185">Reference proteome</keyword>
<dbReference type="CDD" id="cd01131">
    <property type="entry name" value="PilT"/>
    <property type="match status" value="1"/>
</dbReference>
<dbReference type="PANTHER" id="PTHR30486:SF12">
    <property type="entry name" value="TYPE IV PILUS ATPASE PILU"/>
    <property type="match status" value="1"/>
</dbReference>
<accession>A0A1E5IZM3</accession>
<evidence type="ECO:0000256" key="1">
    <source>
        <dbReference type="ARBA" id="ARBA00006611"/>
    </source>
</evidence>
<organism evidence="4 5">
    <name type="scientific">Shewanella colwelliana</name>
    <name type="common">Alteromonas colwelliana</name>
    <dbReference type="NCBI Taxonomy" id="23"/>
    <lineage>
        <taxon>Bacteria</taxon>
        <taxon>Pseudomonadati</taxon>
        <taxon>Pseudomonadota</taxon>
        <taxon>Gammaproteobacteria</taxon>
        <taxon>Alteromonadales</taxon>
        <taxon>Shewanellaceae</taxon>
        <taxon>Shewanella</taxon>
    </lineage>
</organism>
<dbReference type="InterPro" id="IPR006321">
    <property type="entry name" value="PilT/PilU"/>
</dbReference>
<name>A0A1E5IZM3_SHECO</name>
<feature type="domain" description="Bacterial type II secretion system protein E" evidence="2">
    <location>
        <begin position="194"/>
        <end position="208"/>
    </location>
</feature>
<dbReference type="Gene3D" id="3.40.50.300">
    <property type="entry name" value="P-loop containing nucleotide triphosphate hydrolases"/>
    <property type="match status" value="1"/>
</dbReference>
<protein>
    <submittedName>
        <fullName evidence="3 4">Twitching motility protein PilT</fullName>
    </submittedName>
</protein>
<dbReference type="InterPro" id="IPR050921">
    <property type="entry name" value="T4SS_GSP_E_ATPase"/>
</dbReference>
<evidence type="ECO:0000259" key="2">
    <source>
        <dbReference type="PROSITE" id="PS00662"/>
    </source>
</evidence>
<dbReference type="SUPFAM" id="SSF52540">
    <property type="entry name" value="P-loop containing nucleoside triphosphate hydrolases"/>
    <property type="match status" value="1"/>
</dbReference>
<dbReference type="Proteomes" id="UP000095230">
    <property type="component" value="Unassembled WGS sequence"/>
</dbReference>
<evidence type="ECO:0000313" key="6">
    <source>
        <dbReference type="Proteomes" id="UP000773469"/>
    </source>
</evidence>
<dbReference type="AlphaFoldDB" id="A0A1E5IZM3"/>
<proteinExistence type="inferred from homology"/>
<dbReference type="InterPro" id="IPR001482">
    <property type="entry name" value="T2SS/T4SS_dom"/>
</dbReference>
<dbReference type="InterPro" id="IPR027417">
    <property type="entry name" value="P-loop_NTPase"/>
</dbReference>
<evidence type="ECO:0000313" key="5">
    <source>
        <dbReference type="Proteomes" id="UP000095230"/>
    </source>
</evidence>
<dbReference type="OrthoDB" id="9804785at2"/>
<dbReference type="GO" id="GO:0005524">
    <property type="term" value="F:ATP binding"/>
    <property type="evidence" value="ECO:0007669"/>
    <property type="project" value="InterPro"/>
</dbReference>
<dbReference type="Proteomes" id="UP000773469">
    <property type="component" value="Unassembled WGS sequence"/>
</dbReference>
<dbReference type="Pfam" id="PF00437">
    <property type="entry name" value="T2SSE"/>
    <property type="match status" value="1"/>
</dbReference>
<evidence type="ECO:0000313" key="3">
    <source>
        <dbReference type="EMBL" id="GIU41456.1"/>
    </source>
</evidence>
<reference evidence="3 6" key="2">
    <citation type="submission" date="2021-05" db="EMBL/GenBank/DDBJ databases">
        <title>Molecular characterization for Shewanella algae harboring chromosomal blaOXA-55-like strains isolated from clinical and environment sample.</title>
        <authorList>
            <person name="Ohama Y."/>
            <person name="Aoki K."/>
            <person name="Harada S."/>
            <person name="Moriya K."/>
            <person name="Ishii Y."/>
            <person name="Tateda K."/>
        </authorList>
    </citation>
    <scope>NUCLEOTIDE SEQUENCE [LARGE SCALE GENOMIC DNA]</scope>
    <source>
        <strain evidence="3 6">MBTL60-118</strain>
    </source>
</reference>
<comment type="similarity">
    <text evidence="1">Belongs to the GSP E family.</text>
</comment>
<dbReference type="PANTHER" id="PTHR30486">
    <property type="entry name" value="TWITCHING MOTILITY PROTEIN PILT"/>
    <property type="match status" value="1"/>
</dbReference>
<evidence type="ECO:0000313" key="4">
    <source>
        <dbReference type="EMBL" id="OEG75884.1"/>
    </source>
</evidence>
<dbReference type="NCBIfam" id="TIGR01420">
    <property type="entry name" value="pilT_fam"/>
    <property type="match status" value="1"/>
</dbReference>
<dbReference type="RefSeq" id="WP_028764922.1">
    <property type="nucleotide sequence ID" value="NZ_BPEU01000015.1"/>
</dbReference>
<dbReference type="PROSITE" id="PS00662">
    <property type="entry name" value="T2SP_E"/>
    <property type="match status" value="1"/>
</dbReference>